<comment type="caution">
    <text evidence="1">The sequence shown here is derived from an EMBL/GenBank/DDBJ whole genome shotgun (WGS) entry which is preliminary data.</text>
</comment>
<evidence type="ECO:0000313" key="2">
    <source>
        <dbReference type="Proteomes" id="UP001143548"/>
    </source>
</evidence>
<dbReference type="Proteomes" id="UP001143548">
    <property type="component" value="Unassembled WGS sequence"/>
</dbReference>
<evidence type="ECO:0000313" key="1">
    <source>
        <dbReference type="EMBL" id="GKZ27424.1"/>
    </source>
</evidence>
<accession>A0A9W6DRZ6</accession>
<protein>
    <submittedName>
        <fullName evidence="1">Uncharacterized protein</fullName>
    </submittedName>
</protein>
<dbReference type="EMBL" id="BROQ01000212">
    <property type="protein sequence ID" value="GKZ27424.1"/>
    <property type="molecule type" value="Genomic_DNA"/>
</dbReference>
<sequence>MRISALITATMALGGYGQSQCRAGATANCKPGFNYCASTLNNRGDADSAIRDALRAAGYGFTVKAPGLWGNILFHCNNVYTLKVVKQCNAALCVDAGVNMSDYCGKPEDFEPF</sequence>
<gene>
    <name evidence="1" type="ORF">AbraCBS73388_004642</name>
</gene>
<organism evidence="1 2">
    <name type="scientific">Aspergillus brasiliensis</name>
    <dbReference type="NCBI Taxonomy" id="319629"/>
    <lineage>
        <taxon>Eukaryota</taxon>
        <taxon>Fungi</taxon>
        <taxon>Dikarya</taxon>
        <taxon>Ascomycota</taxon>
        <taxon>Pezizomycotina</taxon>
        <taxon>Eurotiomycetes</taxon>
        <taxon>Eurotiomycetidae</taxon>
        <taxon>Eurotiales</taxon>
        <taxon>Aspergillaceae</taxon>
        <taxon>Aspergillus</taxon>
        <taxon>Aspergillus subgen. Circumdati</taxon>
    </lineage>
</organism>
<proteinExistence type="predicted"/>
<reference evidence="1" key="1">
    <citation type="submission" date="2022-07" db="EMBL/GenBank/DDBJ databases">
        <title>Taxonomy of Aspergillus series Nigri: significant species reduction supported by multi-species coalescent approaches.</title>
        <authorList>
            <person name="Bian C."/>
            <person name="Kusuya Y."/>
            <person name="Sklenar F."/>
            <person name="D'hooge E."/>
            <person name="Yaguchi T."/>
            <person name="Takahashi H."/>
            <person name="Hubka V."/>
        </authorList>
    </citation>
    <scope>NUCLEOTIDE SEQUENCE</scope>
    <source>
        <strain evidence="1">CBS 733.88</strain>
    </source>
</reference>
<dbReference type="AlphaFoldDB" id="A0A9W6DRZ6"/>
<name>A0A9W6DRZ6_9EURO</name>